<evidence type="ECO:0000313" key="2">
    <source>
        <dbReference type="EMBL" id="HJD39145.1"/>
    </source>
</evidence>
<evidence type="ECO:0000256" key="1">
    <source>
        <dbReference type="SAM" id="Phobius"/>
    </source>
</evidence>
<dbReference type="EMBL" id="DWUX01000071">
    <property type="protein sequence ID" value="HJD39145.1"/>
    <property type="molecule type" value="Genomic_DNA"/>
</dbReference>
<name>A0A9D2R8G2_9FIRM</name>
<accession>A0A9D2R8G2</accession>
<keyword evidence="1" id="KW-0812">Transmembrane</keyword>
<gene>
    <name evidence="2" type="ORF">H9913_03890</name>
</gene>
<feature type="transmembrane region" description="Helical" evidence="1">
    <location>
        <begin position="100"/>
        <end position="122"/>
    </location>
</feature>
<sequence length="247" mass="27615">MVSIIRCFQAERIKCRHTPFLAVHLLFPVLGAAVFAGYFRISGWDKLTDIAAFLETAAIAHPFLIGIISGIAVQMENTAGHFQILLGTIPSRSGAYIGKCCYLIMWCAISTALGILLFAIFYPAVLPVFYIKPFIMLTLSAIPLYLISLNAGLFLGKTGAMGIGIAGSLLTALCTTGLGDFVWKFLPWGWGIRFAEYCVLEWVSPERFNRAFHELETGLFIMMFFTLLLFIGSLWWFKRWEGTKENE</sequence>
<protein>
    <submittedName>
        <fullName evidence="2">Lantibiotic immunity ABC transporter MutG family permease subunit</fullName>
    </submittedName>
</protein>
<dbReference type="InterPro" id="IPR022294">
    <property type="entry name" value="ABC-transptr_permeasesu"/>
</dbReference>
<comment type="caution">
    <text evidence="2">The sequence shown here is derived from an EMBL/GenBank/DDBJ whole genome shotgun (WGS) entry which is preliminary data.</text>
</comment>
<dbReference type="Proteomes" id="UP000823850">
    <property type="component" value="Unassembled WGS sequence"/>
</dbReference>
<dbReference type="NCBIfam" id="TIGR03733">
    <property type="entry name" value="lanti_perm_MutG"/>
    <property type="match status" value="1"/>
</dbReference>
<dbReference type="AlphaFoldDB" id="A0A9D2R8G2"/>
<feature type="transmembrane region" description="Helical" evidence="1">
    <location>
        <begin position="51"/>
        <end position="73"/>
    </location>
</feature>
<dbReference type="CDD" id="cd21808">
    <property type="entry name" value="ABC-2_lan_permease_MutG"/>
    <property type="match status" value="1"/>
</dbReference>
<dbReference type="Pfam" id="PF12730">
    <property type="entry name" value="ABC2_membrane_4"/>
    <property type="match status" value="1"/>
</dbReference>
<keyword evidence="1" id="KW-1133">Transmembrane helix</keyword>
<organism evidence="2 3">
    <name type="scientific">Candidatus Blautia stercoripullorum</name>
    <dbReference type="NCBI Taxonomy" id="2838502"/>
    <lineage>
        <taxon>Bacteria</taxon>
        <taxon>Bacillati</taxon>
        <taxon>Bacillota</taxon>
        <taxon>Clostridia</taxon>
        <taxon>Lachnospirales</taxon>
        <taxon>Lachnospiraceae</taxon>
        <taxon>Blautia</taxon>
    </lineage>
</organism>
<feature type="transmembrane region" description="Helical" evidence="1">
    <location>
        <begin position="162"/>
        <end position="183"/>
    </location>
</feature>
<proteinExistence type="predicted"/>
<feature type="transmembrane region" description="Helical" evidence="1">
    <location>
        <begin position="134"/>
        <end position="155"/>
    </location>
</feature>
<feature type="transmembrane region" description="Helical" evidence="1">
    <location>
        <begin position="217"/>
        <end position="237"/>
    </location>
</feature>
<reference evidence="2" key="1">
    <citation type="journal article" date="2021" name="PeerJ">
        <title>Extensive microbial diversity within the chicken gut microbiome revealed by metagenomics and culture.</title>
        <authorList>
            <person name="Gilroy R."/>
            <person name="Ravi A."/>
            <person name="Getino M."/>
            <person name="Pursley I."/>
            <person name="Horton D.L."/>
            <person name="Alikhan N.F."/>
            <person name="Baker D."/>
            <person name="Gharbi K."/>
            <person name="Hall N."/>
            <person name="Watson M."/>
            <person name="Adriaenssens E.M."/>
            <person name="Foster-Nyarko E."/>
            <person name="Jarju S."/>
            <person name="Secka A."/>
            <person name="Antonio M."/>
            <person name="Oren A."/>
            <person name="Chaudhuri R.R."/>
            <person name="La Ragione R."/>
            <person name="Hildebrand F."/>
            <person name="Pallen M.J."/>
        </authorList>
    </citation>
    <scope>NUCLEOTIDE SEQUENCE</scope>
    <source>
        <strain evidence="2">ChiW19-6364</strain>
    </source>
</reference>
<feature type="transmembrane region" description="Helical" evidence="1">
    <location>
        <begin position="20"/>
        <end position="39"/>
    </location>
</feature>
<evidence type="ECO:0000313" key="3">
    <source>
        <dbReference type="Proteomes" id="UP000823850"/>
    </source>
</evidence>
<keyword evidence="1" id="KW-0472">Membrane</keyword>
<reference evidence="2" key="2">
    <citation type="submission" date="2021-04" db="EMBL/GenBank/DDBJ databases">
        <authorList>
            <person name="Gilroy R."/>
        </authorList>
    </citation>
    <scope>NUCLEOTIDE SEQUENCE</scope>
    <source>
        <strain evidence="2">ChiW19-6364</strain>
    </source>
</reference>